<dbReference type="PANTHER" id="PTHR28096">
    <property type="entry name" value="PROTEIN FAF1"/>
    <property type="match status" value="1"/>
</dbReference>
<dbReference type="Pfam" id="PF15375">
    <property type="entry name" value="FSAF1"/>
    <property type="match status" value="1"/>
</dbReference>
<name>A0A1D1ZVH6_AUXPR</name>
<feature type="compositionally biased region" description="Polar residues" evidence="1">
    <location>
        <begin position="35"/>
        <end position="49"/>
    </location>
</feature>
<dbReference type="GO" id="GO:0000462">
    <property type="term" value="P:maturation of SSU-rRNA from tricistronic rRNA transcript (SSU-rRNA, 5.8S rRNA, LSU-rRNA)"/>
    <property type="evidence" value="ECO:0007669"/>
    <property type="project" value="TreeGrafter"/>
</dbReference>
<gene>
    <name evidence="2" type="ORF">g.34809</name>
</gene>
<evidence type="ECO:0000256" key="1">
    <source>
        <dbReference type="SAM" id="MobiDB-lite"/>
    </source>
</evidence>
<dbReference type="EMBL" id="GDKF01007761">
    <property type="protein sequence ID" value="JAT70861.1"/>
    <property type="molecule type" value="Transcribed_RNA"/>
</dbReference>
<dbReference type="GO" id="GO:0005730">
    <property type="term" value="C:nucleolus"/>
    <property type="evidence" value="ECO:0007669"/>
    <property type="project" value="TreeGrafter"/>
</dbReference>
<proteinExistence type="predicted"/>
<accession>A0A1D1ZVH6</accession>
<feature type="compositionally biased region" description="Basic and acidic residues" evidence="1">
    <location>
        <begin position="84"/>
        <end position="97"/>
    </location>
</feature>
<evidence type="ECO:0000313" key="2">
    <source>
        <dbReference type="EMBL" id="JAT70861.1"/>
    </source>
</evidence>
<dbReference type="InterPro" id="IPR053030">
    <property type="entry name" value="Ribosomal_biogenesis_FAF1-like"/>
</dbReference>
<reference evidence="2" key="1">
    <citation type="submission" date="2015-08" db="EMBL/GenBank/DDBJ databases">
        <authorList>
            <person name="Babu N.S."/>
            <person name="Beckwith C.J."/>
            <person name="Beseler K.G."/>
            <person name="Brison A."/>
            <person name="Carone J.V."/>
            <person name="Caskin T.P."/>
            <person name="Diamond M."/>
            <person name="Durham M.E."/>
            <person name="Foxe J.M."/>
            <person name="Go M."/>
            <person name="Henderson B.A."/>
            <person name="Jones I.B."/>
            <person name="McGettigan J.A."/>
            <person name="Micheletti S.J."/>
            <person name="Nasrallah M.E."/>
            <person name="Ortiz D."/>
            <person name="Piller C.R."/>
            <person name="Privatt S.R."/>
            <person name="Schneider S.L."/>
            <person name="Sharp S."/>
            <person name="Smith T.C."/>
            <person name="Stanton J.D."/>
            <person name="Ullery H.E."/>
            <person name="Wilson R.J."/>
            <person name="Serrano M.G."/>
            <person name="Buck G."/>
            <person name="Lee V."/>
            <person name="Wang Y."/>
            <person name="Carvalho R."/>
            <person name="Voegtly L."/>
            <person name="Shi R."/>
            <person name="Duckworth R."/>
            <person name="Johnson A."/>
            <person name="Loviza R."/>
            <person name="Walstead R."/>
            <person name="Shah Z."/>
            <person name="Kiflezghi M."/>
            <person name="Wade K."/>
            <person name="Ball S.L."/>
            <person name="Bradley K.W."/>
            <person name="Asai D.J."/>
            <person name="Bowman C.A."/>
            <person name="Russell D.A."/>
            <person name="Pope W.H."/>
            <person name="Jacobs-Sera D."/>
            <person name="Hendrix R.W."/>
            <person name="Hatfull G.F."/>
        </authorList>
    </citation>
    <scope>NUCLEOTIDE SEQUENCE</scope>
</reference>
<feature type="compositionally biased region" description="Basic and acidic residues" evidence="1">
    <location>
        <begin position="215"/>
        <end position="225"/>
    </location>
</feature>
<sequence>MDGDVHALLKSHGDRFLAMFDDAEERPAIADQEAGSPSSEQDTPSTSESESGEDEAPQRWTGAADKVLPTPRQPQVKAAPPRPFVEDRERYKAERRAFMSGRIGGPRNTPQPGTQRREPGAESAVDPRSRAEFAQIQRDVLELGATGLDKKARKQYEAVSLVRLGAKAEKGPRIPASIGIGMARKRAQREARATEEAIAAGMLSVRSLAKKRRRESSAARPRDQGLQEDGGSFRAGVMRVSRPPPPSAKRGGRR</sequence>
<organism evidence="2">
    <name type="scientific">Auxenochlorella protothecoides</name>
    <name type="common">Green microalga</name>
    <name type="synonym">Chlorella protothecoides</name>
    <dbReference type="NCBI Taxonomy" id="3075"/>
    <lineage>
        <taxon>Eukaryota</taxon>
        <taxon>Viridiplantae</taxon>
        <taxon>Chlorophyta</taxon>
        <taxon>core chlorophytes</taxon>
        <taxon>Trebouxiophyceae</taxon>
        <taxon>Chlorellales</taxon>
        <taxon>Chlorellaceae</taxon>
        <taxon>Auxenochlorella</taxon>
    </lineage>
</organism>
<feature type="region of interest" description="Disordered" evidence="1">
    <location>
        <begin position="206"/>
        <end position="254"/>
    </location>
</feature>
<dbReference type="InterPro" id="IPR027973">
    <property type="entry name" value="FSAF1-like"/>
</dbReference>
<feature type="region of interest" description="Disordered" evidence="1">
    <location>
        <begin position="19"/>
        <end position="129"/>
    </location>
</feature>
<dbReference type="AlphaFoldDB" id="A0A1D1ZVH6"/>
<protein>
    <submittedName>
        <fullName evidence="2">Uncharacterized protein</fullName>
    </submittedName>
</protein>
<dbReference type="PANTHER" id="PTHR28096:SF1">
    <property type="entry name" value="PROTEIN FAF1"/>
    <property type="match status" value="1"/>
</dbReference>
<feature type="compositionally biased region" description="Basic and acidic residues" evidence="1">
    <location>
        <begin position="115"/>
        <end position="129"/>
    </location>
</feature>